<name>A0A9Q1EYR3_SYNKA</name>
<dbReference type="InterPro" id="IPR024162">
    <property type="entry name" value="Adaptor_Cbl"/>
</dbReference>
<dbReference type="PROSITE" id="PS50089">
    <property type="entry name" value="ZF_RING_2"/>
    <property type="match status" value="1"/>
</dbReference>
<evidence type="ECO:0000313" key="10">
    <source>
        <dbReference type="EMBL" id="KAJ8347646.1"/>
    </source>
</evidence>
<dbReference type="Gene3D" id="3.40.30.10">
    <property type="entry name" value="Glutaredoxin"/>
    <property type="match status" value="1"/>
</dbReference>
<dbReference type="InterPro" id="IPR014742">
    <property type="entry name" value="Adaptor_Cbl_SH2-like"/>
</dbReference>
<keyword evidence="5" id="KW-0833">Ubl conjugation pathway</keyword>
<feature type="domain" description="Cbl-PTB" evidence="9">
    <location>
        <begin position="1"/>
        <end position="191"/>
    </location>
</feature>
<dbReference type="SUPFAM" id="SSF55550">
    <property type="entry name" value="SH2 domain"/>
    <property type="match status" value="1"/>
</dbReference>
<comment type="catalytic activity">
    <reaction evidence="5">
        <text>S-ubiquitinyl-[E2 ubiquitin-conjugating enzyme]-L-cysteine + [acceptor protein]-L-lysine = [E2 ubiquitin-conjugating enzyme]-L-cysteine + N(6)-ubiquitinyl-[acceptor protein]-L-lysine.</text>
        <dbReference type="EC" id="2.3.2.27"/>
    </reaction>
</comment>
<comment type="domain">
    <text evidence="5">The N-terminus is composed of the phosphotyrosine binding (PTB) domain, a short linker region and the RING-type zinc finger. The PTB domain, which is also called TKB (tyrosine kinase binding) domain, is composed of three different subdomains: a four-helix bundle (4H), a calcium-binding EF hand and a divergent SH2 domain.</text>
</comment>
<comment type="function">
    <text evidence="5">E3 ubiquitin-protein ligase which accepts ubiquitin from specific E2 ubiquitin-conjugating enzymes, and transfers it to substrates, generally promoting their degradation by the proteasome.</text>
</comment>
<dbReference type="GO" id="GO:0061630">
    <property type="term" value="F:ubiquitin protein ligase activity"/>
    <property type="evidence" value="ECO:0007669"/>
    <property type="project" value="UniProtKB-EC"/>
</dbReference>
<feature type="compositionally biased region" description="Pro residues" evidence="6">
    <location>
        <begin position="377"/>
        <end position="392"/>
    </location>
</feature>
<dbReference type="InterPro" id="IPR015940">
    <property type="entry name" value="UBA"/>
</dbReference>
<dbReference type="PANTHER" id="PTHR23007">
    <property type="entry name" value="CBL"/>
    <property type="match status" value="1"/>
</dbReference>
<dbReference type="Pfam" id="PF13905">
    <property type="entry name" value="Thioredoxin_8"/>
    <property type="match status" value="1"/>
</dbReference>
<dbReference type="OrthoDB" id="7237699at2759"/>
<feature type="domain" description="RING-type" evidence="8">
    <location>
        <begin position="221"/>
        <end position="260"/>
    </location>
</feature>
<keyword evidence="3 5" id="KW-0862">Zinc</keyword>
<dbReference type="FunFam" id="1.10.8.10:FF:000030">
    <property type="entry name" value="E3 ubiquitin-protein ligase CBL"/>
    <property type="match status" value="1"/>
</dbReference>
<dbReference type="GO" id="GO:0017124">
    <property type="term" value="F:SH3 domain binding"/>
    <property type="evidence" value="ECO:0007669"/>
    <property type="project" value="TreeGrafter"/>
</dbReference>
<evidence type="ECO:0000256" key="6">
    <source>
        <dbReference type="SAM" id="MobiDB-lite"/>
    </source>
</evidence>
<dbReference type="PROSITE" id="PS00518">
    <property type="entry name" value="ZF_RING_1"/>
    <property type="match status" value="1"/>
</dbReference>
<dbReference type="InterPro" id="IPR036249">
    <property type="entry name" value="Thioredoxin-like_sf"/>
</dbReference>
<dbReference type="Gene3D" id="1.10.8.10">
    <property type="entry name" value="DNA helicase RuvA subunit, C-terminal domain"/>
    <property type="match status" value="1"/>
</dbReference>
<evidence type="ECO:0000256" key="1">
    <source>
        <dbReference type="ARBA" id="ARBA00022723"/>
    </source>
</evidence>
<sequence length="730" mass="80334">MSEFLVNLLGERLVNSEKAEVDVQALGSKLSLVGLYFGCSLNGPCKQFNASLCEFYSKFKKSSEHKDKLEIVFVSSDQDQKHWQDFLQEMQWPALPFKDKHRKPFQNRCKRRRGSRLITSTWVMRNWRSCYIFRLSCTRLGQWAIGYVTADGNILQTIPHNKPLFQALIDGFREQFYLFPDGRTQNPDLTGLCEPSPQDHIKVTQEQYELYCEMGSTFQLCKICAENDKDVKIEPCGHLMCTSCLTAWQESEGQGCPFCRCEIKGTEPIVVDPFNPKDTSGGFSVCGLGSYGSEGLLSPGYDDDDDDRLEDPQLMMSKLACARVERPPSPVSTAPQASLPPVPPRLDLLQQRPPNPPGASSPGATSKASSHHKDKPLPLPPGLWDLPPPDRLPPAGSEGRLPRRPLPSTPGEPPRDKLPPVPRNGADWNARPVPKAPVDRRAARELSNRHSLPLALPPTPERRTDTLRPSSSLGLEHQLSFGGSGSGGLEYDSPKVKPSNSANAIYALAASRPLPALTPLPGEEVECDEEAEYMTPSSRPVQLALGVSAGPAQPSALSSRVLLNDLEAEVPQMYEAMSNIQSQALSVSLSTAQAQDSDYSTASTNGPQEPASEEHEENTYDFPKPPIPMTPARRTMSDISATSSTFGRFSMDNEPISEACMYLLFACLSRAGPGEEPAPHITGEIEHLMSQGYSYQDIQKALMIAQNNMEMAKNILREFVSIPSAAHILT</sequence>
<reference evidence="10" key="1">
    <citation type="journal article" date="2023" name="Science">
        <title>Genome structures resolve the early diversification of teleost fishes.</title>
        <authorList>
            <person name="Parey E."/>
            <person name="Louis A."/>
            <person name="Montfort J."/>
            <person name="Bouchez O."/>
            <person name="Roques C."/>
            <person name="Iampietro C."/>
            <person name="Lluch J."/>
            <person name="Castinel A."/>
            <person name="Donnadieu C."/>
            <person name="Desvignes T."/>
            <person name="Floi Bucao C."/>
            <person name="Jouanno E."/>
            <person name="Wen M."/>
            <person name="Mejri S."/>
            <person name="Dirks R."/>
            <person name="Jansen H."/>
            <person name="Henkel C."/>
            <person name="Chen W.J."/>
            <person name="Zahm M."/>
            <person name="Cabau C."/>
            <person name="Klopp C."/>
            <person name="Thompson A.W."/>
            <person name="Robinson-Rechavi M."/>
            <person name="Braasch I."/>
            <person name="Lecointre G."/>
            <person name="Bobe J."/>
            <person name="Postlethwait J.H."/>
            <person name="Berthelot C."/>
            <person name="Roest Crollius H."/>
            <person name="Guiguen Y."/>
        </authorList>
    </citation>
    <scope>NUCLEOTIDE SEQUENCE</scope>
    <source>
        <strain evidence="10">WJC10195</strain>
    </source>
</reference>
<evidence type="ECO:0000256" key="2">
    <source>
        <dbReference type="ARBA" id="ARBA00022771"/>
    </source>
</evidence>
<dbReference type="Gene3D" id="3.30.505.10">
    <property type="entry name" value="SH2 domain"/>
    <property type="match status" value="1"/>
</dbReference>
<evidence type="ECO:0000256" key="4">
    <source>
        <dbReference type="PROSITE-ProRule" id="PRU00175"/>
    </source>
</evidence>
<dbReference type="InterPro" id="IPR024159">
    <property type="entry name" value="Cbl_PTB"/>
</dbReference>
<dbReference type="AlphaFoldDB" id="A0A9Q1EYR3"/>
<dbReference type="PROSITE" id="PS51506">
    <property type="entry name" value="CBL_PTB"/>
    <property type="match status" value="1"/>
</dbReference>
<feature type="region of interest" description="Disordered" evidence="6">
    <location>
        <begin position="595"/>
        <end position="631"/>
    </location>
</feature>
<dbReference type="Proteomes" id="UP001152622">
    <property type="component" value="Chromosome 10"/>
</dbReference>
<dbReference type="GO" id="GO:0008270">
    <property type="term" value="F:zinc ion binding"/>
    <property type="evidence" value="ECO:0007669"/>
    <property type="project" value="UniProtKB-KW"/>
</dbReference>
<protein>
    <recommendedName>
        <fullName evidence="5">E3 ubiquitin-protein ligase CBL</fullName>
        <ecNumber evidence="5">2.3.2.27</ecNumber>
    </recommendedName>
</protein>
<evidence type="ECO:0000256" key="5">
    <source>
        <dbReference type="RuleBase" id="RU367001"/>
    </source>
</evidence>
<dbReference type="CDD" id="cd14393">
    <property type="entry name" value="UBA_c-Cbl"/>
    <property type="match status" value="1"/>
</dbReference>
<dbReference type="GO" id="GO:0007165">
    <property type="term" value="P:signal transduction"/>
    <property type="evidence" value="ECO:0007669"/>
    <property type="project" value="TreeGrafter"/>
</dbReference>
<comment type="pathway">
    <text evidence="5">Protein modification; protein ubiquitination.</text>
</comment>
<dbReference type="GO" id="GO:0045121">
    <property type="term" value="C:membrane raft"/>
    <property type="evidence" value="ECO:0007669"/>
    <property type="project" value="TreeGrafter"/>
</dbReference>
<dbReference type="PROSITE" id="PS50030">
    <property type="entry name" value="UBA"/>
    <property type="match status" value="1"/>
</dbReference>
<dbReference type="InterPro" id="IPR017907">
    <property type="entry name" value="Znf_RING_CS"/>
</dbReference>
<dbReference type="GO" id="GO:0001784">
    <property type="term" value="F:phosphotyrosine residue binding"/>
    <property type="evidence" value="ECO:0007669"/>
    <property type="project" value="UniProtKB-UniRule"/>
</dbReference>
<dbReference type="CDD" id="cd16708">
    <property type="entry name" value="RING-HC_Cbl"/>
    <property type="match status" value="1"/>
</dbReference>
<feature type="compositionally biased region" description="Basic and acidic residues" evidence="6">
    <location>
        <begin position="437"/>
        <end position="448"/>
    </location>
</feature>
<dbReference type="SUPFAM" id="SSF57850">
    <property type="entry name" value="RING/U-box"/>
    <property type="match status" value="1"/>
</dbReference>
<feature type="domain" description="UBA" evidence="7">
    <location>
        <begin position="673"/>
        <end position="719"/>
    </location>
</feature>
<gene>
    <name evidence="10" type="ORF">SKAU_G00262350</name>
</gene>
<keyword evidence="5" id="KW-0808">Transferase</keyword>
<evidence type="ECO:0000259" key="8">
    <source>
        <dbReference type="PROSITE" id="PS50089"/>
    </source>
</evidence>
<dbReference type="FunFam" id="3.30.40.10:FF:000015">
    <property type="entry name" value="E3 ubiquitin-protein ligase CBL"/>
    <property type="match status" value="1"/>
</dbReference>
<evidence type="ECO:0000259" key="9">
    <source>
        <dbReference type="PROSITE" id="PS51506"/>
    </source>
</evidence>
<dbReference type="InterPro" id="IPR036860">
    <property type="entry name" value="SH2_dom_sf"/>
</dbReference>
<dbReference type="Pfam" id="PF02762">
    <property type="entry name" value="Cbl_N3"/>
    <property type="match status" value="1"/>
</dbReference>
<dbReference type="SUPFAM" id="SSF52833">
    <property type="entry name" value="Thioredoxin-like"/>
    <property type="match status" value="1"/>
</dbReference>
<dbReference type="EC" id="2.3.2.27" evidence="5"/>
<dbReference type="SUPFAM" id="SSF46934">
    <property type="entry name" value="UBA-like"/>
    <property type="match status" value="1"/>
</dbReference>
<dbReference type="GO" id="GO:0005886">
    <property type="term" value="C:plasma membrane"/>
    <property type="evidence" value="ECO:0007669"/>
    <property type="project" value="TreeGrafter"/>
</dbReference>
<feature type="region of interest" description="Disordered" evidence="6">
    <location>
        <begin position="323"/>
        <end position="491"/>
    </location>
</feature>
<proteinExistence type="predicted"/>
<dbReference type="EMBL" id="JAINUF010000010">
    <property type="protein sequence ID" value="KAJ8347646.1"/>
    <property type="molecule type" value="Genomic_DNA"/>
</dbReference>
<accession>A0A9Q1EYR3</accession>
<evidence type="ECO:0000313" key="11">
    <source>
        <dbReference type="Proteomes" id="UP001152622"/>
    </source>
</evidence>
<keyword evidence="5" id="KW-0106">Calcium</keyword>
<dbReference type="InterPro" id="IPR009060">
    <property type="entry name" value="UBA-like_sf"/>
</dbReference>
<dbReference type="PANTHER" id="PTHR23007:SF5">
    <property type="entry name" value="E3 UBIQUITIN-PROTEIN LIGASE CBL"/>
    <property type="match status" value="1"/>
</dbReference>
<keyword evidence="1 5" id="KW-0479">Metal-binding</keyword>
<keyword evidence="2 4" id="KW-0863">Zinc-finger</keyword>
<dbReference type="InterPro" id="IPR018957">
    <property type="entry name" value="Znf_C3HC4_RING-type"/>
</dbReference>
<keyword evidence="11" id="KW-1185">Reference proteome</keyword>
<evidence type="ECO:0000259" key="7">
    <source>
        <dbReference type="PROSITE" id="PS50030"/>
    </source>
</evidence>
<comment type="caution">
    <text evidence="10">The sequence shown here is derived from an EMBL/GenBank/DDBJ whole genome shotgun (WGS) entry which is preliminary data.</text>
</comment>
<dbReference type="InterPro" id="IPR013083">
    <property type="entry name" value="Znf_RING/FYVE/PHD"/>
</dbReference>
<evidence type="ECO:0000256" key="3">
    <source>
        <dbReference type="ARBA" id="ARBA00022833"/>
    </source>
</evidence>
<dbReference type="SMART" id="SM00184">
    <property type="entry name" value="RING"/>
    <property type="match status" value="1"/>
</dbReference>
<feature type="compositionally biased region" description="Polar residues" evidence="6">
    <location>
        <begin position="595"/>
        <end position="607"/>
    </location>
</feature>
<dbReference type="Gene3D" id="3.30.40.10">
    <property type="entry name" value="Zinc/RING finger domain, C3HC4 (zinc finger)"/>
    <property type="match status" value="1"/>
</dbReference>
<dbReference type="InterPro" id="IPR001841">
    <property type="entry name" value="Znf_RING"/>
</dbReference>
<dbReference type="GO" id="GO:0030971">
    <property type="term" value="F:receptor tyrosine kinase binding"/>
    <property type="evidence" value="ECO:0007669"/>
    <property type="project" value="TreeGrafter"/>
</dbReference>
<dbReference type="GO" id="GO:0005509">
    <property type="term" value="F:calcium ion binding"/>
    <property type="evidence" value="ECO:0007669"/>
    <property type="project" value="UniProtKB-UniRule"/>
</dbReference>
<dbReference type="GO" id="GO:0023051">
    <property type="term" value="P:regulation of signaling"/>
    <property type="evidence" value="ECO:0007669"/>
    <property type="project" value="InterPro"/>
</dbReference>
<dbReference type="InterPro" id="IPR012336">
    <property type="entry name" value="Thioredoxin-like_fold"/>
</dbReference>
<dbReference type="Pfam" id="PF00097">
    <property type="entry name" value="zf-C3HC4"/>
    <property type="match status" value="1"/>
</dbReference>
<organism evidence="10 11">
    <name type="scientific">Synaphobranchus kaupii</name>
    <name type="common">Kaup's arrowtooth eel</name>
    <dbReference type="NCBI Taxonomy" id="118154"/>
    <lineage>
        <taxon>Eukaryota</taxon>
        <taxon>Metazoa</taxon>
        <taxon>Chordata</taxon>
        <taxon>Craniata</taxon>
        <taxon>Vertebrata</taxon>
        <taxon>Euteleostomi</taxon>
        <taxon>Actinopterygii</taxon>
        <taxon>Neopterygii</taxon>
        <taxon>Teleostei</taxon>
        <taxon>Anguilliformes</taxon>
        <taxon>Synaphobranchidae</taxon>
        <taxon>Synaphobranchus</taxon>
    </lineage>
</organism>